<evidence type="ECO:0000256" key="1">
    <source>
        <dbReference type="SAM" id="Phobius"/>
    </source>
</evidence>
<keyword evidence="1" id="KW-0472">Membrane</keyword>
<dbReference type="AlphaFoldDB" id="A0AAU8A1N9"/>
<dbReference type="EMBL" id="CP099959">
    <property type="protein sequence ID" value="XCC57320.1"/>
    <property type="molecule type" value="Genomic_DNA"/>
</dbReference>
<organism evidence="2">
    <name type="scientific">Polynucleobacter sp. UK-FUSCHL-C3</name>
    <dbReference type="NCBI Taxonomy" id="2955208"/>
    <lineage>
        <taxon>Bacteria</taxon>
        <taxon>Pseudomonadati</taxon>
        <taxon>Pseudomonadota</taxon>
        <taxon>Betaproteobacteria</taxon>
        <taxon>Burkholderiales</taxon>
        <taxon>Burkholderiaceae</taxon>
        <taxon>Polynucleobacter</taxon>
    </lineage>
</organism>
<proteinExistence type="predicted"/>
<sequence>MLAFFQNMTVGKWIVVVCATLFCFVTIIFLRDLLTKKKEEPKPVSPEESEKAKLEPVLLGSLQKTHQLEDVINQKITSMKLDLMAERLRITSTAEVLKNLAVEKHFPETLYQIYFETRAFPKKSPEAQETDLEWHRQAGITDLSVEPIVAEDGILIRFTLQEHQYLLTAIHHRFARTYFVELTLKDTDDVKLLVARVKANESTGREILEKAVIEMRSGDWIDDLASCRLLMDKRKTEVQLLAEHREVETLKSRFILNQAIRKK</sequence>
<evidence type="ECO:0000313" key="2">
    <source>
        <dbReference type="EMBL" id="XCC57320.1"/>
    </source>
</evidence>
<feature type="transmembrane region" description="Helical" evidence="1">
    <location>
        <begin position="12"/>
        <end position="30"/>
    </location>
</feature>
<keyword evidence="1" id="KW-0812">Transmembrane</keyword>
<keyword evidence="1" id="KW-1133">Transmembrane helix</keyword>
<name>A0AAU8A1N9_9BURK</name>
<protein>
    <submittedName>
        <fullName evidence="2">Uncharacterized protein</fullName>
    </submittedName>
</protein>
<dbReference type="RefSeq" id="WP_353438350.1">
    <property type="nucleotide sequence ID" value="NZ_CP099959.1"/>
</dbReference>
<gene>
    <name evidence="2" type="ORF">NKE59_07425</name>
</gene>
<accession>A0AAU8A1N9</accession>
<reference evidence="2" key="1">
    <citation type="submission" date="2022-06" db="EMBL/GenBank/DDBJ databases">
        <title>New Polynucleobacter species.</title>
        <authorList>
            <person name="Hahn M.W."/>
        </authorList>
    </citation>
    <scope>NUCLEOTIDE SEQUENCE</scope>
    <source>
        <strain evidence="2">UK-FUSCHL-C3</strain>
    </source>
</reference>